<dbReference type="GeneID" id="108681201"/>
<dbReference type="InterPro" id="IPR011993">
    <property type="entry name" value="PH-like_dom_sf"/>
</dbReference>
<feature type="domain" description="PDZ" evidence="2">
    <location>
        <begin position="369"/>
        <end position="426"/>
    </location>
</feature>
<dbReference type="InterPro" id="IPR036034">
    <property type="entry name" value="PDZ_sf"/>
</dbReference>
<feature type="domain" description="RUN" evidence="3">
    <location>
        <begin position="211"/>
        <end position="346"/>
    </location>
</feature>
<sequence>MSVTNPLLKDLKKYILALSQPVNSYAIPLNSRPSPGSSWTVDHEAVTSITPGLGEGNVRGHYDSAAPSAPQSPAIASSKVTSRCEDTRDSLSSSPECQLTLNRLSFEPCSHWSAEPSELTHHQSQSVGACKLSTPKTLPSDHQCLLSPTPCTSHPLSPVSDDPIAGNTSPISMTKCPAIPHNQELSPARICSTNVTTLIDTTARVVLPSIADSHPSLAAMCETLEAILNDGLQEGISTPFGYHKISYWQWMCQIKEKCVGKFPRAIDEVLQFSSLRGSKARGRLLIRYCLQYGCLQVPIITKMKQDSFPTYYSSGSILGHEILSEIFLSLVRQLDTLTFDLNLSNWAFLDCSWHLPATCCVDLNPCVGLGMHLGHVAGRSVVMRVELNGAAHRSGLIHTGDVIYAINGKVIHGFNRQNVSQLLKEAKTSSASIRLKIAKGLDMHGRVYPPVLSLLIKLGVDLEDAREMRIVEEENRSASAELLQSQISSKSSVCDSPISGKPKFQSGRDNGSSITTSPCRSSTVEACDRSYRAIDAKPCDDLPSVWLVGSVEVGNRGDVELISDAILTVLRTCETRQHIPVNFNTGEIGVKVLSLKGKTLLQHSYTEISACGRRESHPHYFAYLAGDTTCSLSAQFTCFVFRAATVEECSEILLTLADGFHRTHWAV</sequence>
<keyword evidence="4" id="KW-1185">Reference proteome</keyword>
<dbReference type="SUPFAM" id="SSF50156">
    <property type="entry name" value="PDZ domain-like"/>
    <property type="match status" value="1"/>
</dbReference>
<evidence type="ECO:0000313" key="4">
    <source>
        <dbReference type="Proteomes" id="UP000694843"/>
    </source>
</evidence>
<dbReference type="PANTHER" id="PTHR46753">
    <property type="entry name" value="FYVE AND COILED-COIL DOMAIN-CONTAINING PROTEIN 1"/>
    <property type="match status" value="1"/>
</dbReference>
<organism evidence="4 5">
    <name type="scientific">Hyalella azteca</name>
    <name type="common">Amphipod</name>
    <dbReference type="NCBI Taxonomy" id="294128"/>
    <lineage>
        <taxon>Eukaryota</taxon>
        <taxon>Metazoa</taxon>
        <taxon>Ecdysozoa</taxon>
        <taxon>Arthropoda</taxon>
        <taxon>Crustacea</taxon>
        <taxon>Multicrustacea</taxon>
        <taxon>Malacostraca</taxon>
        <taxon>Eumalacostraca</taxon>
        <taxon>Peracarida</taxon>
        <taxon>Amphipoda</taxon>
        <taxon>Senticaudata</taxon>
        <taxon>Talitrida</taxon>
        <taxon>Talitroidea</taxon>
        <taxon>Hyalellidae</taxon>
        <taxon>Hyalella</taxon>
    </lineage>
</organism>
<dbReference type="PANTHER" id="PTHR46753:SF3">
    <property type="entry name" value="PDZ DOMAIN-CONTAINING PROTEIN"/>
    <property type="match status" value="1"/>
</dbReference>
<dbReference type="Gene3D" id="1.20.58.900">
    <property type="match status" value="1"/>
</dbReference>
<dbReference type="Pfam" id="PF00595">
    <property type="entry name" value="PDZ"/>
    <property type="match status" value="1"/>
</dbReference>
<dbReference type="PROSITE" id="PS50826">
    <property type="entry name" value="RUN"/>
    <property type="match status" value="1"/>
</dbReference>
<evidence type="ECO:0000259" key="3">
    <source>
        <dbReference type="PROSITE" id="PS50826"/>
    </source>
</evidence>
<name>A0A8B7PJZ5_HYAAZ</name>
<dbReference type="Proteomes" id="UP000694843">
    <property type="component" value="Unplaced"/>
</dbReference>
<evidence type="ECO:0000313" key="5">
    <source>
        <dbReference type="RefSeq" id="XP_018025696.1"/>
    </source>
</evidence>
<evidence type="ECO:0000259" key="2">
    <source>
        <dbReference type="PROSITE" id="PS50106"/>
    </source>
</evidence>
<accession>A0A8B7PJZ5</accession>
<dbReference type="SUPFAM" id="SSF140741">
    <property type="entry name" value="RUN domain-like"/>
    <property type="match status" value="1"/>
</dbReference>
<feature type="compositionally biased region" description="Low complexity" evidence="1">
    <location>
        <begin position="64"/>
        <end position="78"/>
    </location>
</feature>
<dbReference type="SMART" id="SM00228">
    <property type="entry name" value="PDZ"/>
    <property type="match status" value="1"/>
</dbReference>
<dbReference type="InterPro" id="IPR001478">
    <property type="entry name" value="PDZ"/>
</dbReference>
<reference evidence="5" key="1">
    <citation type="submission" date="2025-08" db="UniProtKB">
        <authorList>
            <consortium name="RefSeq"/>
        </authorList>
    </citation>
    <scope>IDENTIFICATION</scope>
    <source>
        <tissue evidence="5">Whole organism</tissue>
    </source>
</reference>
<dbReference type="Gene3D" id="2.30.29.30">
    <property type="entry name" value="Pleckstrin-homology domain (PH domain)/Phosphotyrosine-binding domain (PTB)"/>
    <property type="match status" value="1"/>
</dbReference>
<dbReference type="OMA" id="HRTHWAV"/>
<feature type="compositionally biased region" description="Polar residues" evidence="1">
    <location>
        <begin position="507"/>
        <end position="519"/>
    </location>
</feature>
<dbReference type="KEGG" id="hazt:108681201"/>
<dbReference type="AlphaFoldDB" id="A0A8B7PJZ5"/>
<feature type="region of interest" description="Disordered" evidence="1">
    <location>
        <begin position="55"/>
        <end position="94"/>
    </location>
</feature>
<dbReference type="Gene3D" id="2.30.42.10">
    <property type="match status" value="1"/>
</dbReference>
<proteinExistence type="predicted"/>
<feature type="region of interest" description="Disordered" evidence="1">
    <location>
        <begin position="491"/>
        <end position="519"/>
    </location>
</feature>
<dbReference type="InterPro" id="IPR037213">
    <property type="entry name" value="Run_dom_sf"/>
</dbReference>
<dbReference type="InterPro" id="IPR004012">
    <property type="entry name" value="Run_dom"/>
</dbReference>
<dbReference type="PROSITE" id="PS50106">
    <property type="entry name" value="PDZ"/>
    <property type="match status" value="1"/>
</dbReference>
<protein>
    <submittedName>
        <fullName evidence="5">Uncharacterized protein LOC108681201</fullName>
    </submittedName>
</protein>
<dbReference type="OrthoDB" id="9044749at2759"/>
<dbReference type="SUPFAM" id="SSF50729">
    <property type="entry name" value="PH domain-like"/>
    <property type="match status" value="1"/>
</dbReference>
<dbReference type="CDD" id="cd17682">
    <property type="entry name" value="RUN_RUFY4_like"/>
    <property type="match status" value="1"/>
</dbReference>
<evidence type="ECO:0000256" key="1">
    <source>
        <dbReference type="SAM" id="MobiDB-lite"/>
    </source>
</evidence>
<gene>
    <name evidence="5" type="primary">LOC108681201</name>
</gene>
<dbReference type="Pfam" id="PF02759">
    <property type="entry name" value="RUN"/>
    <property type="match status" value="1"/>
</dbReference>
<dbReference type="RefSeq" id="XP_018025696.1">
    <property type="nucleotide sequence ID" value="XM_018170207.2"/>
</dbReference>